<evidence type="ECO:0000313" key="2">
    <source>
        <dbReference type="Proteomes" id="UP001183817"/>
    </source>
</evidence>
<keyword evidence="2" id="KW-1185">Reference proteome</keyword>
<dbReference type="RefSeq" id="WP_310289564.1">
    <property type="nucleotide sequence ID" value="NZ_BAAAWO010000001.1"/>
</dbReference>
<accession>A0ABU2BH07</accession>
<reference evidence="1 2" key="1">
    <citation type="submission" date="2023-07" db="EMBL/GenBank/DDBJ databases">
        <title>Sequencing the genomes of 1000 actinobacteria strains.</title>
        <authorList>
            <person name="Klenk H.-P."/>
        </authorList>
    </citation>
    <scope>NUCLEOTIDE SEQUENCE [LARGE SCALE GENOMIC DNA]</scope>
    <source>
        <strain evidence="1 2">DSM 20167</strain>
    </source>
</reference>
<dbReference type="EMBL" id="JAVDYI010000001">
    <property type="protein sequence ID" value="MDR7357927.1"/>
    <property type="molecule type" value="Genomic_DNA"/>
</dbReference>
<evidence type="ECO:0000313" key="1">
    <source>
        <dbReference type="EMBL" id="MDR7357927.1"/>
    </source>
</evidence>
<gene>
    <name evidence="1" type="ORF">J2S64_001618</name>
</gene>
<sequence length="201" mass="22946">MEAEPGFAVVRVEHSYTVLDSRWMAIRTSHRFELTALRAERFFLRSYTWDNEVGIEKAPMIKTGRNPSGTSSHRLQGPVIVGRGGARLAVVDLGRVFQPGETEVLELDHFFVRTNPDNYGFVGHVAKEDCKEIVLKAVLPARPNLRPRFLCGHTGSDDWAEDDPIEPITDLESRLEFSHRVINPAQGLRYRIQWHQELENI</sequence>
<comment type="caution">
    <text evidence="1">The sequence shown here is derived from an EMBL/GenBank/DDBJ whole genome shotgun (WGS) entry which is preliminary data.</text>
</comment>
<dbReference type="Proteomes" id="UP001183817">
    <property type="component" value="Unassembled WGS sequence"/>
</dbReference>
<organism evidence="1 2">
    <name type="scientific">Paeniglutamicibacter sulfureus</name>
    <dbReference type="NCBI Taxonomy" id="43666"/>
    <lineage>
        <taxon>Bacteria</taxon>
        <taxon>Bacillati</taxon>
        <taxon>Actinomycetota</taxon>
        <taxon>Actinomycetes</taxon>
        <taxon>Micrococcales</taxon>
        <taxon>Micrococcaceae</taxon>
        <taxon>Paeniglutamicibacter</taxon>
    </lineage>
</organism>
<proteinExistence type="predicted"/>
<name>A0ABU2BH07_9MICC</name>
<protein>
    <submittedName>
        <fullName evidence="1">Uncharacterized protein</fullName>
    </submittedName>
</protein>